<evidence type="ECO:0000313" key="8">
    <source>
        <dbReference type="EMBL" id="EWM21408.1"/>
    </source>
</evidence>
<keyword evidence="2 5" id="KW-0547">Nucleotide-binding</keyword>
<accession>W7TCX5</accession>
<evidence type="ECO:0000256" key="3">
    <source>
        <dbReference type="ARBA" id="ARBA00022777"/>
    </source>
</evidence>
<evidence type="ECO:0000256" key="6">
    <source>
        <dbReference type="SAM" id="MobiDB-lite"/>
    </source>
</evidence>
<evidence type="ECO:0000256" key="1">
    <source>
        <dbReference type="ARBA" id="ARBA00022679"/>
    </source>
</evidence>
<evidence type="ECO:0000259" key="7">
    <source>
        <dbReference type="PROSITE" id="PS50011"/>
    </source>
</evidence>
<dbReference type="GO" id="GO:0005524">
    <property type="term" value="F:ATP binding"/>
    <property type="evidence" value="ECO:0007669"/>
    <property type="project" value="UniProtKB-UniRule"/>
</dbReference>
<keyword evidence="4 5" id="KW-0067">ATP-binding</keyword>
<dbReference type="InterPro" id="IPR000719">
    <property type="entry name" value="Prot_kinase_dom"/>
</dbReference>
<dbReference type="PROSITE" id="PS00107">
    <property type="entry name" value="PROTEIN_KINASE_ATP"/>
    <property type="match status" value="1"/>
</dbReference>
<evidence type="ECO:0000313" key="9">
    <source>
        <dbReference type="Proteomes" id="UP000019335"/>
    </source>
</evidence>
<sequence length="139" mass="15186">TSLVETEPAVESTQERVGTGAEAGEGDGEWIPFRELRFLEAVGAGRSGTLWRGVWKGREVAVKVVKVAAGATGKGEGGGRTNEGKEVGEARRAFERERRIVRGLRHQNLCPLLGVTREGRREAGGRYWPWCTPSWRAGL</sequence>
<organism evidence="8 9">
    <name type="scientific">Nannochloropsis gaditana</name>
    <dbReference type="NCBI Taxonomy" id="72520"/>
    <lineage>
        <taxon>Eukaryota</taxon>
        <taxon>Sar</taxon>
        <taxon>Stramenopiles</taxon>
        <taxon>Ochrophyta</taxon>
        <taxon>Eustigmatophyceae</taxon>
        <taxon>Eustigmatales</taxon>
        <taxon>Monodopsidaceae</taxon>
        <taxon>Nannochloropsis</taxon>
    </lineage>
</organism>
<reference evidence="8 9" key="1">
    <citation type="journal article" date="2014" name="Mol. Plant">
        <title>Chromosome Scale Genome Assembly and Transcriptome Profiling of Nannochloropsis gaditana in Nitrogen Depletion.</title>
        <authorList>
            <person name="Corteggiani Carpinelli E."/>
            <person name="Telatin A."/>
            <person name="Vitulo N."/>
            <person name="Forcato C."/>
            <person name="D'Angelo M."/>
            <person name="Schiavon R."/>
            <person name="Vezzi A."/>
            <person name="Giacometti G.M."/>
            <person name="Morosinotto T."/>
            <person name="Valle G."/>
        </authorList>
    </citation>
    <scope>NUCLEOTIDE SEQUENCE [LARGE SCALE GENOMIC DNA]</scope>
    <source>
        <strain evidence="8 9">B-31</strain>
    </source>
</reference>
<name>W7TCX5_9STRA</name>
<dbReference type="GO" id="GO:0004674">
    <property type="term" value="F:protein serine/threonine kinase activity"/>
    <property type="evidence" value="ECO:0007669"/>
    <property type="project" value="TreeGrafter"/>
</dbReference>
<keyword evidence="9" id="KW-1185">Reference proteome</keyword>
<evidence type="ECO:0000256" key="2">
    <source>
        <dbReference type="ARBA" id="ARBA00022741"/>
    </source>
</evidence>
<feature type="region of interest" description="Disordered" evidence="6">
    <location>
        <begin position="1"/>
        <end position="25"/>
    </location>
</feature>
<feature type="non-terminal residue" evidence="8">
    <location>
        <position position="1"/>
    </location>
</feature>
<dbReference type="InterPro" id="IPR017441">
    <property type="entry name" value="Protein_kinase_ATP_BS"/>
</dbReference>
<evidence type="ECO:0000256" key="4">
    <source>
        <dbReference type="ARBA" id="ARBA00022840"/>
    </source>
</evidence>
<dbReference type="PANTHER" id="PTHR44329:SF288">
    <property type="entry name" value="MITOGEN-ACTIVATED PROTEIN KINASE KINASE KINASE 20"/>
    <property type="match status" value="1"/>
</dbReference>
<keyword evidence="3 8" id="KW-0418">Kinase</keyword>
<comment type="caution">
    <text evidence="8">The sequence shown here is derived from an EMBL/GenBank/DDBJ whole genome shotgun (WGS) entry which is preliminary data.</text>
</comment>
<dbReference type="InterPro" id="IPR051681">
    <property type="entry name" value="Ser/Thr_Kinases-Pseudokinases"/>
</dbReference>
<dbReference type="SUPFAM" id="SSF56112">
    <property type="entry name" value="Protein kinase-like (PK-like)"/>
    <property type="match status" value="1"/>
</dbReference>
<dbReference type="PROSITE" id="PS50011">
    <property type="entry name" value="PROTEIN_KINASE_DOM"/>
    <property type="match status" value="1"/>
</dbReference>
<feature type="domain" description="Protein kinase" evidence="7">
    <location>
        <begin position="36"/>
        <end position="139"/>
    </location>
</feature>
<dbReference type="PANTHER" id="PTHR44329">
    <property type="entry name" value="SERINE/THREONINE-PROTEIN KINASE TNNI3K-RELATED"/>
    <property type="match status" value="1"/>
</dbReference>
<feature type="binding site" evidence="5">
    <location>
        <position position="63"/>
    </location>
    <ligand>
        <name>ATP</name>
        <dbReference type="ChEBI" id="CHEBI:30616"/>
    </ligand>
</feature>
<dbReference type="Proteomes" id="UP000019335">
    <property type="component" value="Unassembled WGS sequence"/>
</dbReference>
<protein>
    <submittedName>
        <fullName evidence="8">Protein kinase, ATP binding site</fullName>
    </submittedName>
</protein>
<evidence type="ECO:0000256" key="5">
    <source>
        <dbReference type="PROSITE-ProRule" id="PRU10141"/>
    </source>
</evidence>
<dbReference type="InterPro" id="IPR011009">
    <property type="entry name" value="Kinase-like_dom_sf"/>
</dbReference>
<dbReference type="EMBL" id="AZIL01002471">
    <property type="protein sequence ID" value="EWM21408.1"/>
    <property type="molecule type" value="Genomic_DNA"/>
</dbReference>
<dbReference type="AlphaFoldDB" id="W7TCX5"/>
<dbReference type="Gene3D" id="3.30.200.20">
    <property type="entry name" value="Phosphorylase Kinase, domain 1"/>
    <property type="match status" value="1"/>
</dbReference>
<proteinExistence type="predicted"/>
<gene>
    <name evidence="8" type="ORF">Naga_100466g6</name>
</gene>
<keyword evidence="1" id="KW-0808">Transferase</keyword>